<feature type="compositionally biased region" description="Low complexity" evidence="1">
    <location>
        <begin position="150"/>
        <end position="171"/>
    </location>
</feature>
<evidence type="ECO:0000256" key="1">
    <source>
        <dbReference type="SAM" id="MobiDB-lite"/>
    </source>
</evidence>
<dbReference type="EMBL" id="AGFR01000005">
    <property type="protein sequence ID" value="EHD14117.1"/>
    <property type="molecule type" value="Genomic_DNA"/>
</dbReference>
<accession>G6F035</accession>
<reference evidence="3 4" key="1">
    <citation type="submission" date="2011-10" db="EMBL/GenBank/DDBJ databases">
        <title>Genome Sequence of Commensalibacter intestini A911, isolated from Drosophila gut.</title>
        <authorList>
            <person name="Lee W.-J."/>
            <person name="Kim E.-K."/>
        </authorList>
    </citation>
    <scope>NUCLEOTIDE SEQUENCE [LARGE SCALE GENOMIC DNA]</scope>
    <source>
        <strain evidence="3 4">A911</strain>
    </source>
</reference>
<evidence type="ECO:0000313" key="3">
    <source>
        <dbReference type="EMBL" id="EHD14117.1"/>
    </source>
</evidence>
<evidence type="ECO:0000313" key="4">
    <source>
        <dbReference type="Proteomes" id="UP000005939"/>
    </source>
</evidence>
<feature type="region of interest" description="Disordered" evidence="1">
    <location>
        <begin position="150"/>
        <end position="181"/>
    </location>
</feature>
<evidence type="ECO:0000256" key="2">
    <source>
        <dbReference type="SAM" id="SignalP"/>
    </source>
</evidence>
<keyword evidence="2" id="KW-0732">Signal</keyword>
<dbReference type="Proteomes" id="UP000005939">
    <property type="component" value="Unassembled WGS sequence"/>
</dbReference>
<feature type="signal peptide" evidence="2">
    <location>
        <begin position="1"/>
        <end position="25"/>
    </location>
</feature>
<name>G6F035_9PROT</name>
<organism evidence="3 4">
    <name type="scientific">Commensalibacter intestini A911</name>
    <dbReference type="NCBI Taxonomy" id="1088868"/>
    <lineage>
        <taxon>Bacteria</taxon>
        <taxon>Pseudomonadati</taxon>
        <taxon>Pseudomonadota</taxon>
        <taxon>Alphaproteobacteria</taxon>
        <taxon>Acetobacterales</taxon>
        <taxon>Acetobacteraceae</taxon>
    </lineage>
</organism>
<sequence length="260" mass="29125">MESKTMKKIILISALALSLPISAKAQQTVSQTTINQAVKDAKQYFCASGSSGFAKHIQNCYQKDGASDKCILEDMSLYSFDSEFHKVIKNQTGQEPPTDDFLTETAINARADKYFLPKFGNMDKLYTYLRPGVTPLMDIMGKCLVENMQNQQNTQSTTQQPKQQNNTTTITKEGDGQTQTPPVQLKCPCMVQWKTIKDSDFSVFDFELKPVTGGFPISIATMPKTNSGEYYIPANQSGQYMMSIQSTGHWAIQIQQNYQQ</sequence>
<feature type="chain" id="PRO_5003488645" evidence="2">
    <location>
        <begin position="26"/>
        <end position="260"/>
    </location>
</feature>
<protein>
    <submittedName>
        <fullName evidence="3">Uncharacterized protein</fullName>
    </submittedName>
</protein>
<gene>
    <name evidence="3" type="ORF">CIN_09810</name>
</gene>
<dbReference type="AlphaFoldDB" id="G6F035"/>
<comment type="caution">
    <text evidence="3">The sequence shown here is derived from an EMBL/GenBank/DDBJ whole genome shotgun (WGS) entry which is preliminary data.</text>
</comment>
<proteinExistence type="predicted"/>